<dbReference type="InterPro" id="IPR006121">
    <property type="entry name" value="HMA_dom"/>
</dbReference>
<comment type="caution">
    <text evidence="2">The sequence shown here is derived from an EMBL/GenBank/DDBJ whole genome shotgun (WGS) entry which is preliminary data.</text>
</comment>
<accession>A0A2T7FZ53</accession>
<dbReference type="GO" id="GO:0046872">
    <property type="term" value="F:metal ion binding"/>
    <property type="evidence" value="ECO:0007669"/>
    <property type="project" value="InterPro"/>
</dbReference>
<evidence type="ECO:0000313" key="2">
    <source>
        <dbReference type="EMBL" id="PVA07441.1"/>
    </source>
</evidence>
<dbReference type="AlphaFoldDB" id="A0A2T7FZ53"/>
<dbReference type="Gene3D" id="3.30.70.100">
    <property type="match status" value="1"/>
</dbReference>
<dbReference type="RefSeq" id="WP_108640268.1">
    <property type="nucleotide sequence ID" value="NZ_QCYG01000003.1"/>
</dbReference>
<evidence type="ECO:0000259" key="1">
    <source>
        <dbReference type="Pfam" id="PF00403"/>
    </source>
</evidence>
<dbReference type="EMBL" id="QCYG01000003">
    <property type="protein sequence ID" value="PVA07441.1"/>
    <property type="molecule type" value="Genomic_DNA"/>
</dbReference>
<evidence type="ECO:0000313" key="3">
    <source>
        <dbReference type="Proteomes" id="UP000244817"/>
    </source>
</evidence>
<dbReference type="SUPFAM" id="SSF55008">
    <property type="entry name" value="HMA, heavy metal-associated domain"/>
    <property type="match status" value="1"/>
</dbReference>
<dbReference type="Proteomes" id="UP000244817">
    <property type="component" value="Unassembled WGS sequence"/>
</dbReference>
<sequence length="72" mass="7747">MRRDAQVAASVTLRCSFRSNDGSAAFVTAAVKELDQDAEVTVDIDARRVTIETTASDEALREAVREAGYTPA</sequence>
<name>A0A2T7FZ53_9RHOB</name>
<reference evidence="2 3" key="1">
    <citation type="submission" date="2018-04" db="EMBL/GenBank/DDBJ databases">
        <title>Pelagivirga bohaiensis gen. nov., sp. nov., a bacterium isolated from the Bohai Sea.</title>
        <authorList>
            <person name="Ji X."/>
        </authorList>
    </citation>
    <scope>NUCLEOTIDE SEQUENCE [LARGE SCALE GENOMIC DNA]</scope>
    <source>
        <strain evidence="2 3">BH-SD16</strain>
    </source>
</reference>
<keyword evidence="3" id="KW-1185">Reference proteome</keyword>
<feature type="domain" description="HMA" evidence="1">
    <location>
        <begin position="22"/>
        <end position="70"/>
    </location>
</feature>
<gene>
    <name evidence="2" type="ORF">DC363_06270</name>
</gene>
<dbReference type="InterPro" id="IPR036163">
    <property type="entry name" value="HMA_dom_sf"/>
</dbReference>
<dbReference type="Pfam" id="PF00403">
    <property type="entry name" value="HMA"/>
    <property type="match status" value="1"/>
</dbReference>
<protein>
    <recommendedName>
        <fullName evidence="1">HMA domain-containing protein</fullName>
    </recommendedName>
</protein>
<proteinExistence type="predicted"/>
<organism evidence="2 3">
    <name type="scientific">Thalassorhabdomicrobium marinisediminis</name>
    <dbReference type="NCBI Taxonomy" id="2170577"/>
    <lineage>
        <taxon>Bacteria</taxon>
        <taxon>Pseudomonadati</taxon>
        <taxon>Pseudomonadota</taxon>
        <taxon>Alphaproteobacteria</taxon>
        <taxon>Rhodobacterales</taxon>
        <taxon>Paracoccaceae</taxon>
        <taxon>Thalassorhabdomicrobium</taxon>
    </lineage>
</organism>